<feature type="region of interest" description="Disordered" evidence="1">
    <location>
        <begin position="25"/>
        <end position="51"/>
    </location>
</feature>
<dbReference type="EMBL" id="HACG01024659">
    <property type="protein sequence ID" value="CEK71524.1"/>
    <property type="molecule type" value="Transcribed_RNA"/>
</dbReference>
<accession>A0A0B6ZSB7</accession>
<dbReference type="AlphaFoldDB" id="A0A0B6ZSB7"/>
<evidence type="ECO:0000313" key="2">
    <source>
        <dbReference type="EMBL" id="CEK71524.1"/>
    </source>
</evidence>
<protein>
    <submittedName>
        <fullName evidence="2">Uncharacterized protein</fullName>
    </submittedName>
</protein>
<gene>
    <name evidence="2" type="primary">ORF78753</name>
</gene>
<feature type="non-terminal residue" evidence="2">
    <location>
        <position position="104"/>
    </location>
</feature>
<name>A0A0B6ZSB7_9EUPU</name>
<sequence>DKTADSDSSVDVSCMLVEDTQSPFKLKQHAKETDHSIAETPLKSESSNSPPLRVASARKLFTDCETTSISETPIEDSEQVVRSTVERDNKNEEKLLLVVSEITS</sequence>
<evidence type="ECO:0000256" key="1">
    <source>
        <dbReference type="SAM" id="MobiDB-lite"/>
    </source>
</evidence>
<feature type="non-terminal residue" evidence="2">
    <location>
        <position position="1"/>
    </location>
</feature>
<reference evidence="2" key="1">
    <citation type="submission" date="2014-12" db="EMBL/GenBank/DDBJ databases">
        <title>Insight into the proteome of Arion vulgaris.</title>
        <authorList>
            <person name="Aradska J."/>
            <person name="Bulat T."/>
            <person name="Smidak R."/>
            <person name="Sarate P."/>
            <person name="Gangsoo J."/>
            <person name="Sialana F."/>
            <person name="Bilban M."/>
            <person name="Lubec G."/>
        </authorList>
    </citation>
    <scope>NUCLEOTIDE SEQUENCE</scope>
    <source>
        <tissue evidence="2">Skin</tissue>
    </source>
</reference>
<proteinExistence type="predicted"/>
<organism evidence="2">
    <name type="scientific">Arion vulgaris</name>
    <dbReference type="NCBI Taxonomy" id="1028688"/>
    <lineage>
        <taxon>Eukaryota</taxon>
        <taxon>Metazoa</taxon>
        <taxon>Spiralia</taxon>
        <taxon>Lophotrochozoa</taxon>
        <taxon>Mollusca</taxon>
        <taxon>Gastropoda</taxon>
        <taxon>Heterobranchia</taxon>
        <taxon>Euthyneura</taxon>
        <taxon>Panpulmonata</taxon>
        <taxon>Eupulmonata</taxon>
        <taxon>Stylommatophora</taxon>
        <taxon>Helicina</taxon>
        <taxon>Arionoidea</taxon>
        <taxon>Arionidae</taxon>
        <taxon>Arion</taxon>
    </lineage>
</organism>